<dbReference type="PROSITE" id="PS50293">
    <property type="entry name" value="TPR_REGION"/>
    <property type="match status" value="1"/>
</dbReference>
<dbReference type="PROSITE" id="PS50005">
    <property type="entry name" value="TPR"/>
    <property type="match status" value="1"/>
</dbReference>
<dbReference type="RefSeq" id="WP_103234899.1">
    <property type="nucleotide sequence ID" value="NZ_PPEG02000005.1"/>
</dbReference>
<dbReference type="SUPFAM" id="SSF56601">
    <property type="entry name" value="beta-lactamase/transpeptidase-like"/>
    <property type="match status" value="1"/>
</dbReference>
<evidence type="ECO:0000256" key="1">
    <source>
        <dbReference type="ARBA" id="ARBA00022737"/>
    </source>
</evidence>
<evidence type="ECO:0000313" key="6">
    <source>
        <dbReference type="Proteomes" id="UP000236413"/>
    </source>
</evidence>
<dbReference type="Pfam" id="PF07719">
    <property type="entry name" value="TPR_2"/>
    <property type="match status" value="1"/>
</dbReference>
<dbReference type="InterPro" id="IPR011990">
    <property type="entry name" value="TPR-like_helical_dom_sf"/>
</dbReference>
<dbReference type="SMART" id="SM00028">
    <property type="entry name" value="TPR"/>
    <property type="match status" value="2"/>
</dbReference>
<dbReference type="InterPro" id="IPR013105">
    <property type="entry name" value="TPR_2"/>
</dbReference>
<evidence type="ECO:0000313" key="5">
    <source>
        <dbReference type="EMBL" id="PWN61095.1"/>
    </source>
</evidence>
<evidence type="ECO:0000259" key="4">
    <source>
        <dbReference type="Pfam" id="PF00144"/>
    </source>
</evidence>
<dbReference type="InterPro" id="IPR012338">
    <property type="entry name" value="Beta-lactam/transpept-like"/>
</dbReference>
<evidence type="ECO:0000256" key="3">
    <source>
        <dbReference type="PROSITE-ProRule" id="PRU00339"/>
    </source>
</evidence>
<feature type="repeat" description="TPR" evidence="3">
    <location>
        <begin position="426"/>
        <end position="459"/>
    </location>
</feature>
<dbReference type="InterPro" id="IPR050491">
    <property type="entry name" value="AmpC-like"/>
</dbReference>
<dbReference type="InterPro" id="IPR001466">
    <property type="entry name" value="Beta-lactam-related"/>
</dbReference>
<accession>A0A316WI00</accession>
<organism evidence="5 6">
    <name type="scientific">Chryseobacterium viscerum</name>
    <dbReference type="NCBI Taxonomy" id="1037377"/>
    <lineage>
        <taxon>Bacteria</taxon>
        <taxon>Pseudomonadati</taxon>
        <taxon>Bacteroidota</taxon>
        <taxon>Flavobacteriia</taxon>
        <taxon>Flavobacteriales</taxon>
        <taxon>Weeksellaceae</taxon>
        <taxon>Chryseobacterium group</taxon>
        <taxon>Chryseobacterium</taxon>
    </lineage>
</organism>
<dbReference type="Pfam" id="PF00144">
    <property type="entry name" value="Beta-lactamase"/>
    <property type="match status" value="1"/>
</dbReference>
<dbReference type="Gene3D" id="1.25.40.10">
    <property type="entry name" value="Tetratricopeptide repeat domain"/>
    <property type="match status" value="1"/>
</dbReference>
<dbReference type="SUPFAM" id="SSF48452">
    <property type="entry name" value="TPR-like"/>
    <property type="match status" value="1"/>
</dbReference>
<dbReference type="EMBL" id="PPEG02000005">
    <property type="protein sequence ID" value="PWN61095.1"/>
    <property type="molecule type" value="Genomic_DNA"/>
</dbReference>
<protein>
    <submittedName>
        <fullName evidence="5">Tetratricopeptide repeat protein</fullName>
    </submittedName>
</protein>
<proteinExistence type="predicted"/>
<evidence type="ECO:0000256" key="2">
    <source>
        <dbReference type="ARBA" id="ARBA00022803"/>
    </source>
</evidence>
<feature type="domain" description="Beta-lactamase-related" evidence="4">
    <location>
        <begin position="28"/>
        <end position="332"/>
    </location>
</feature>
<name>A0A316WI00_9FLAO</name>
<reference evidence="5 6" key="1">
    <citation type="submission" date="2018-04" db="EMBL/GenBank/DDBJ databases">
        <title>Chryseobacterium oncorhynchi 701B-08T from rainbow trout, and Chryseobacterium viscerum 687B-08T from diseased fish.</title>
        <authorList>
            <person name="Jeong J.-J."/>
            <person name="Lee Y.J."/>
            <person name="Pathiraja D."/>
            <person name="Park B."/>
            <person name="Choi I.-G."/>
            <person name="Kim K.D."/>
        </authorList>
    </citation>
    <scope>NUCLEOTIDE SEQUENCE [LARGE SCALE GENOMIC DNA]</scope>
    <source>
        <strain evidence="5 6">687B-08</strain>
    </source>
</reference>
<sequence>MKQILLAAFALHISTATFSQQTNQSKLIDSYVKEAMKNNKIPGLALGIIKDGKVIFEQYYGTENLEDLKKVSPSSMFRIYSTSKLTANVGIFQLIEQGKLSLEDNVSKYVENLPKEWQDVKVKNLLTHSSGIPNFIAFEDISVNDSNAKVIERLSKEKMDFKTGNEFRYNQTNYMLLTMIIEKITGKSFDDFIINNQFSDVKNQVYFSSNSLEQIPNRVQKYNYNNETKQYEKTPFDNGVRSHSGNGLAITLPAFLQWSSHLSKNDFLNQNTKEMMWKPFDYGNKKDSFAYGWEISKANNIPSYGFSGGNVSAYRVFPQNNMAIIMMSNGYNFFPAQYHIVNHVASIIDKKLTDAYSIAEESIIAGFAKANNPNAEKNYYSIKAKNPKWDFDGTLNNIGYILMRGSRVDDAVRVFELNVKEHPQSGGAYDSLGEGYFNAKNYPLALKNYKKSLELDPQNTNGSTMITKIEALLAQKK</sequence>
<dbReference type="Gene3D" id="3.40.710.10">
    <property type="entry name" value="DD-peptidase/beta-lactamase superfamily"/>
    <property type="match status" value="1"/>
</dbReference>
<dbReference type="PANTHER" id="PTHR46825:SF9">
    <property type="entry name" value="BETA-LACTAMASE-RELATED DOMAIN-CONTAINING PROTEIN"/>
    <property type="match status" value="1"/>
</dbReference>
<gene>
    <name evidence="5" type="ORF">C1634_013625</name>
</gene>
<comment type="caution">
    <text evidence="5">The sequence shown here is derived from an EMBL/GenBank/DDBJ whole genome shotgun (WGS) entry which is preliminary data.</text>
</comment>
<dbReference type="Proteomes" id="UP000236413">
    <property type="component" value="Unassembled WGS sequence"/>
</dbReference>
<dbReference type="AlphaFoldDB" id="A0A316WI00"/>
<dbReference type="InterPro" id="IPR019734">
    <property type="entry name" value="TPR_rpt"/>
</dbReference>
<keyword evidence="2 3" id="KW-0802">TPR repeat</keyword>
<keyword evidence="1" id="KW-0677">Repeat</keyword>
<dbReference type="PANTHER" id="PTHR46825">
    <property type="entry name" value="D-ALANYL-D-ALANINE-CARBOXYPEPTIDASE/ENDOPEPTIDASE AMPH"/>
    <property type="match status" value="1"/>
</dbReference>